<name>A0A5N7IX31_9CLOT</name>
<dbReference type="InterPro" id="IPR036388">
    <property type="entry name" value="WH-like_DNA-bd_sf"/>
</dbReference>
<accession>A0A5N7IX31</accession>
<dbReference type="PANTHER" id="PTHR33204">
    <property type="entry name" value="TRANSCRIPTIONAL REGULATOR, MARR FAMILY"/>
    <property type="match status" value="1"/>
</dbReference>
<sequence>MDTMEETKMESKNSLFGKCPYFTAQKIFSGKWSILILYHLSDGALRYGELQRGIGDITQSTLTKQLRMLEDYGLISRYVYSEIPPRVEYSLTDLGKAFDPVLEQFRIWGNKYIESLKNE</sequence>
<dbReference type="Proteomes" id="UP000342249">
    <property type="component" value="Unassembled WGS sequence"/>
</dbReference>
<dbReference type="GO" id="GO:0003677">
    <property type="term" value="F:DNA binding"/>
    <property type="evidence" value="ECO:0007669"/>
    <property type="project" value="UniProtKB-KW"/>
</dbReference>
<dbReference type="Pfam" id="PF01638">
    <property type="entry name" value="HxlR"/>
    <property type="match status" value="1"/>
</dbReference>
<dbReference type="PROSITE" id="PS51118">
    <property type="entry name" value="HTH_HXLR"/>
    <property type="match status" value="1"/>
</dbReference>
<evidence type="ECO:0000313" key="5">
    <source>
        <dbReference type="EMBL" id="MPQ61031.1"/>
    </source>
</evidence>
<dbReference type="PANTHER" id="PTHR33204:SF29">
    <property type="entry name" value="TRANSCRIPTIONAL REGULATOR"/>
    <property type="match status" value="1"/>
</dbReference>
<dbReference type="InterPro" id="IPR002577">
    <property type="entry name" value="HTH_HxlR"/>
</dbReference>
<evidence type="ECO:0000313" key="6">
    <source>
        <dbReference type="Proteomes" id="UP000342249"/>
    </source>
</evidence>
<evidence type="ECO:0000259" key="4">
    <source>
        <dbReference type="PROSITE" id="PS51118"/>
    </source>
</evidence>
<comment type="caution">
    <text evidence="5">The sequence shown here is derived from an EMBL/GenBank/DDBJ whole genome shotgun (WGS) entry which is preliminary data.</text>
</comment>
<dbReference type="EMBL" id="SPSF01000012">
    <property type="protein sequence ID" value="MPQ61031.1"/>
    <property type="molecule type" value="Genomic_DNA"/>
</dbReference>
<dbReference type="InterPro" id="IPR011991">
    <property type="entry name" value="ArsR-like_HTH"/>
</dbReference>
<evidence type="ECO:0000256" key="2">
    <source>
        <dbReference type="ARBA" id="ARBA00023125"/>
    </source>
</evidence>
<proteinExistence type="predicted"/>
<evidence type="ECO:0000256" key="1">
    <source>
        <dbReference type="ARBA" id="ARBA00023015"/>
    </source>
</evidence>
<reference evidence="5 6" key="1">
    <citation type="journal article" date="2019" name="Lett. Appl. Microbiol.">
        <title>A case of 'blown pack' spoilage of vacuum-packaged pork likely associated with Clostridium estertheticum in Canada.</title>
        <authorList>
            <person name="Zhang P."/>
            <person name="Ward P."/>
            <person name="McMullen L.M."/>
            <person name="Yang X."/>
        </authorList>
    </citation>
    <scope>NUCLEOTIDE SEQUENCE [LARGE SCALE GENOMIC DNA]</scope>
    <source>
        <strain evidence="5 6">MA19</strain>
    </source>
</reference>
<evidence type="ECO:0000256" key="3">
    <source>
        <dbReference type="ARBA" id="ARBA00023163"/>
    </source>
</evidence>
<dbReference type="Gene3D" id="1.10.10.10">
    <property type="entry name" value="Winged helix-like DNA-binding domain superfamily/Winged helix DNA-binding domain"/>
    <property type="match status" value="1"/>
</dbReference>
<feature type="domain" description="HTH hxlR-type" evidence="4">
    <location>
        <begin position="19"/>
        <end position="117"/>
    </location>
</feature>
<dbReference type="CDD" id="cd00090">
    <property type="entry name" value="HTH_ARSR"/>
    <property type="match status" value="1"/>
</dbReference>
<gene>
    <name evidence="5" type="ORF">E4V82_02730</name>
</gene>
<dbReference type="InterPro" id="IPR036390">
    <property type="entry name" value="WH_DNA-bd_sf"/>
</dbReference>
<dbReference type="SUPFAM" id="SSF46785">
    <property type="entry name" value="Winged helix' DNA-binding domain"/>
    <property type="match status" value="1"/>
</dbReference>
<keyword evidence="2" id="KW-0238">DNA-binding</keyword>
<organism evidence="5 6">
    <name type="scientific">Clostridium estertheticum</name>
    <dbReference type="NCBI Taxonomy" id="238834"/>
    <lineage>
        <taxon>Bacteria</taxon>
        <taxon>Bacillati</taxon>
        <taxon>Bacillota</taxon>
        <taxon>Clostridia</taxon>
        <taxon>Eubacteriales</taxon>
        <taxon>Clostridiaceae</taxon>
        <taxon>Clostridium</taxon>
    </lineage>
</organism>
<protein>
    <submittedName>
        <fullName evidence="5">Transcriptional regulator</fullName>
    </submittedName>
</protein>
<keyword evidence="3" id="KW-0804">Transcription</keyword>
<dbReference type="AlphaFoldDB" id="A0A5N7IX31"/>
<keyword evidence="1" id="KW-0805">Transcription regulation</keyword>